<dbReference type="NCBIfam" id="TIGR00732">
    <property type="entry name" value="dprA"/>
    <property type="match status" value="1"/>
</dbReference>
<proteinExistence type="inferred from homology"/>
<dbReference type="Pfam" id="PF02481">
    <property type="entry name" value="DNA_processg_A"/>
    <property type="match status" value="1"/>
</dbReference>
<dbReference type="Pfam" id="PF17782">
    <property type="entry name" value="WHD_DprA"/>
    <property type="match status" value="1"/>
</dbReference>
<dbReference type="InterPro" id="IPR010994">
    <property type="entry name" value="RuvA_2-like"/>
</dbReference>
<dbReference type="SUPFAM" id="SSF47781">
    <property type="entry name" value="RuvA domain 2-like"/>
    <property type="match status" value="1"/>
</dbReference>
<reference evidence="4" key="1">
    <citation type="submission" date="2008-06" db="EMBL/GenBank/DDBJ databases">
        <title>Complete sequence of Chlorobium phaeobacteroides BS1.</title>
        <authorList>
            <consortium name="US DOE Joint Genome Institute"/>
            <person name="Lucas S."/>
            <person name="Copeland A."/>
            <person name="Lapidus A."/>
            <person name="Glavina del Rio T."/>
            <person name="Dalin E."/>
            <person name="Tice H."/>
            <person name="Bruce D."/>
            <person name="Goodwin L."/>
            <person name="Pitluck S."/>
            <person name="Schmutz J."/>
            <person name="Larimer F."/>
            <person name="Land M."/>
            <person name="Hauser L."/>
            <person name="Kyrpides N."/>
            <person name="Ovchinnikova G."/>
            <person name="Li T."/>
            <person name="Liu Z."/>
            <person name="Zhao F."/>
            <person name="Overmann J."/>
            <person name="Bryant D.A."/>
            <person name="Richardson P."/>
        </authorList>
    </citation>
    <scope>NUCLEOTIDE SEQUENCE [LARGE SCALE GENOMIC DNA]</scope>
    <source>
        <strain evidence="4">BS1</strain>
    </source>
</reference>
<accession>B3ELQ1</accession>
<evidence type="ECO:0000313" key="4">
    <source>
        <dbReference type="EMBL" id="ACE03380.1"/>
    </source>
</evidence>
<dbReference type="SUPFAM" id="SSF102405">
    <property type="entry name" value="MCP/YpsA-like"/>
    <property type="match status" value="1"/>
</dbReference>
<dbReference type="Pfam" id="PF14520">
    <property type="entry name" value="HHH_5"/>
    <property type="match status" value="1"/>
</dbReference>
<dbReference type="PANTHER" id="PTHR43022">
    <property type="entry name" value="PROTEIN SMF"/>
    <property type="match status" value="1"/>
</dbReference>
<feature type="domain" description="Smf/DprA SLOG" evidence="2">
    <location>
        <begin position="96"/>
        <end position="305"/>
    </location>
</feature>
<feature type="domain" description="DprA winged helix" evidence="3">
    <location>
        <begin position="319"/>
        <end position="376"/>
    </location>
</feature>
<dbReference type="eggNOG" id="COG0758">
    <property type="taxonomic scope" value="Bacteria"/>
</dbReference>
<dbReference type="Gene3D" id="3.40.50.450">
    <property type="match status" value="1"/>
</dbReference>
<organism evidence="4">
    <name type="scientific">Chlorobium phaeobacteroides (strain BS1)</name>
    <dbReference type="NCBI Taxonomy" id="331678"/>
    <lineage>
        <taxon>Bacteria</taxon>
        <taxon>Pseudomonadati</taxon>
        <taxon>Chlorobiota</taxon>
        <taxon>Chlorobiia</taxon>
        <taxon>Chlorobiales</taxon>
        <taxon>Chlorobiaceae</taxon>
        <taxon>Chlorobium/Pelodictyon group</taxon>
        <taxon>Chlorobium</taxon>
    </lineage>
</organism>
<dbReference type="EMBL" id="CP001101">
    <property type="protein sequence ID" value="ACE03380.1"/>
    <property type="molecule type" value="Genomic_DNA"/>
</dbReference>
<dbReference type="KEGG" id="cpb:Cphamn1_0415"/>
<protein>
    <submittedName>
        <fullName evidence="4">DNA protecting protein DprA</fullName>
    </submittedName>
</protein>
<evidence type="ECO:0000259" key="2">
    <source>
        <dbReference type="Pfam" id="PF02481"/>
    </source>
</evidence>
<dbReference type="InterPro" id="IPR041614">
    <property type="entry name" value="DprA_WH"/>
</dbReference>
<dbReference type="GO" id="GO:0009294">
    <property type="term" value="P:DNA-mediated transformation"/>
    <property type="evidence" value="ECO:0007669"/>
    <property type="project" value="InterPro"/>
</dbReference>
<dbReference type="Gene3D" id="1.10.10.10">
    <property type="entry name" value="Winged helix-like DNA-binding domain superfamily/Winged helix DNA-binding domain"/>
    <property type="match status" value="1"/>
</dbReference>
<dbReference type="InterPro" id="IPR003488">
    <property type="entry name" value="DprA"/>
</dbReference>
<dbReference type="HOGENOM" id="CLU_029601_1_1_10"/>
<name>B3ELQ1_CHLPB</name>
<dbReference type="InterPro" id="IPR057666">
    <property type="entry name" value="DrpA_SLOG"/>
</dbReference>
<gene>
    <name evidence="4" type="ordered locus">Cphamn1_0415</name>
</gene>
<comment type="similarity">
    <text evidence="1">Belongs to the DprA/Smf family.</text>
</comment>
<dbReference type="InterPro" id="IPR036388">
    <property type="entry name" value="WH-like_DNA-bd_sf"/>
</dbReference>
<dbReference type="STRING" id="331678.Cphamn1_0415"/>
<evidence type="ECO:0000256" key="1">
    <source>
        <dbReference type="ARBA" id="ARBA00006525"/>
    </source>
</evidence>
<sequence>MIFSDSLDSSQQKINLLVLSRVPGLGPARIRALKRQFGTSNAIFHADERALAVIPGIGRKLARTITDFFRSPRNLDLARKSAERQLALLDRYNATLVTIDEASYPPLLKEIYDPPPYLFVRGDIQAAHSPCLSVVGTRQATLYGRKAVEHICRGLVTKGFTIVSGFAYGIDMAAHKATLDNGGKTIAILAGGVDNPHTDPAGKVWPRIIEEGAILSEEWLESTISPSKFPKRNRLISGISKGTVIVESKSRGGSLITASYALDQNREVFSVPGSIFSTTSAGPNALIEKSQAKLVNGAEDIIAELCSYPATPEKTIPDTPVRVPLTPEETIILDHFSEEPLHIDMLAEKTGIEPSELLVHLFEMELKNLIEQQPGQMFCKNS</sequence>
<dbReference type="PANTHER" id="PTHR43022:SF1">
    <property type="entry name" value="PROTEIN SMF"/>
    <property type="match status" value="1"/>
</dbReference>
<evidence type="ECO:0000259" key="3">
    <source>
        <dbReference type="Pfam" id="PF17782"/>
    </source>
</evidence>
<dbReference type="AlphaFoldDB" id="B3ELQ1"/>